<reference evidence="1 2" key="1">
    <citation type="submission" date="2019-05" db="EMBL/GenBank/DDBJ databases">
        <authorList>
            <consortium name="Pathogen Informatics"/>
        </authorList>
    </citation>
    <scope>NUCLEOTIDE SEQUENCE [LARGE SCALE GENOMIC DNA]</scope>
    <source>
        <strain evidence="1 2">NCTC5386</strain>
    </source>
</reference>
<dbReference type="InterPro" id="IPR009303">
    <property type="entry name" value="DUF960"/>
</dbReference>
<name>A0A4U9XHN2_9STRE</name>
<dbReference type="Gene3D" id="3.10.450.150">
    <property type="entry name" value="enterococcus faecalis protein"/>
    <property type="match status" value="1"/>
</dbReference>
<dbReference type="Proteomes" id="UP000394068">
    <property type="component" value="Unassembled WGS sequence"/>
</dbReference>
<accession>A0A4U9XHN2</accession>
<evidence type="ECO:0000313" key="1">
    <source>
        <dbReference type="EMBL" id="VTS12663.1"/>
    </source>
</evidence>
<evidence type="ECO:0000313" key="2">
    <source>
        <dbReference type="Proteomes" id="UP000394068"/>
    </source>
</evidence>
<organism evidence="1 2">
    <name type="scientific">Streptococcus pseudoporcinus</name>
    <dbReference type="NCBI Taxonomy" id="361101"/>
    <lineage>
        <taxon>Bacteria</taxon>
        <taxon>Bacillati</taxon>
        <taxon>Bacillota</taxon>
        <taxon>Bacilli</taxon>
        <taxon>Lactobacillales</taxon>
        <taxon>Streptococcaceae</taxon>
        <taxon>Streptococcus</taxon>
    </lineage>
</organism>
<dbReference type="EMBL" id="CABEHT010000001">
    <property type="protein sequence ID" value="VTS12663.1"/>
    <property type="molecule type" value="Genomic_DNA"/>
</dbReference>
<gene>
    <name evidence="1" type="ORF">NCTC5386_00494</name>
</gene>
<dbReference type="RefSeq" id="WP_077322868.1">
    <property type="nucleotide sequence ID" value="NZ_CABEHT010000001.1"/>
</dbReference>
<dbReference type="Pfam" id="PF06124">
    <property type="entry name" value="DUF960"/>
    <property type="match status" value="1"/>
</dbReference>
<sequence>MAFQNTRERYASFGVATSIPPEIIDTFWQIIDENLKGVFSLEHILLFALVKNNKSNLSIEYHDKKKNLLIVFDYAYPFDPFLPQYVYAIDNDGIETILLKHEIS</sequence>
<proteinExistence type="predicted"/>
<dbReference type="AlphaFoldDB" id="A0A4U9XHN2"/>
<protein>
    <submittedName>
        <fullName evidence="1">Staphylococcal protein of uncharacterized function (DUF960)</fullName>
    </submittedName>
</protein>